<dbReference type="GO" id="GO:0015187">
    <property type="term" value="F:glycine transmembrane transporter activity"/>
    <property type="evidence" value="ECO:0007669"/>
    <property type="project" value="UniProtKB-UniRule"/>
</dbReference>
<keyword evidence="2 10" id="KW-0813">Transport</keyword>
<evidence type="ECO:0000256" key="10">
    <source>
        <dbReference type="HAMAP-Rule" id="MF_03064"/>
    </source>
</evidence>
<dbReference type="InterPro" id="IPR030847">
    <property type="entry name" value="Hem25/SLC25A38"/>
</dbReference>
<keyword evidence="5 10" id="KW-0999">Mitochondrion inner membrane</keyword>
<comment type="similarity">
    <text evidence="10">Belongs to the mitochondrial carrier (TC 2.A.29) family. SLC25A38 subfamily.</text>
</comment>
<name>A0A8D0HS79_SPHPU</name>
<dbReference type="HAMAP" id="MF_03064">
    <property type="entry name" value="SLC25A38"/>
    <property type="match status" value="1"/>
</dbReference>
<protein>
    <recommendedName>
        <fullName evidence="10">Mitochondrial glycine transporter</fullName>
    </recommendedName>
    <alternativeName>
        <fullName evidence="10">Solute carrier family 25 member 38</fullName>
    </alternativeName>
</protein>
<dbReference type="SUPFAM" id="SSF103506">
    <property type="entry name" value="Mitochondrial carrier"/>
    <property type="match status" value="1"/>
</dbReference>
<gene>
    <name evidence="10 12" type="primary">SLC25A38</name>
</gene>
<evidence type="ECO:0000313" key="12">
    <source>
        <dbReference type="Ensembl" id="ENSSPUP00000024593.1"/>
    </source>
</evidence>
<feature type="repeat" description="Solcar" evidence="11">
    <location>
        <begin position="215"/>
        <end position="299"/>
    </location>
</feature>
<proteinExistence type="inferred from homology"/>
<dbReference type="Ensembl" id="ENSSPUT00000026243.1">
    <property type="protein sequence ID" value="ENSSPUP00000024593.1"/>
    <property type="gene ID" value="ENSSPUG00000018840.1"/>
</dbReference>
<keyword evidence="6 10" id="KW-1133">Transmembrane helix</keyword>
<sequence length="304" mass="33348">MIQKTRPPLLQAQDVGGKVETLMMHPILKAFICGSISGTCSTLLFQPLDLLKTRLQSLQPSLNGSGHVGMVNLLLKVVRTESLLGLWKGVSPSFARCIPGVGIYFSTLYTTKQFFLLERSPTALESILLGAGSRTVAGICMLPMTVVKTRYESGKYGYESVFGALRNIYQTEGGRGLFSGLTATLLRDAPFSGIYLMFYTQTKKVSPHDQLDPALSPLVNFSCGIFAGILASLATQPFDVIKTHIQLSPDKYRWTGEAIAFIFKDYGVTGFFRGGVPRALRRTLMAAMAWTVYEQMMAKMGLKS</sequence>
<keyword evidence="3 10" id="KW-0812">Transmembrane</keyword>
<dbReference type="InterPro" id="IPR023395">
    <property type="entry name" value="MCP_dom_sf"/>
</dbReference>
<dbReference type="AlphaFoldDB" id="A0A8D0HS79"/>
<evidence type="ECO:0000313" key="13">
    <source>
        <dbReference type="Proteomes" id="UP000694392"/>
    </source>
</evidence>
<keyword evidence="4 10" id="KW-0677">Repeat</keyword>
<accession>A0A8D0HS79</accession>
<evidence type="ECO:0000256" key="1">
    <source>
        <dbReference type="ARBA" id="ARBA00004141"/>
    </source>
</evidence>
<evidence type="ECO:0000256" key="5">
    <source>
        <dbReference type="ARBA" id="ARBA00022792"/>
    </source>
</evidence>
<comment type="subcellular location">
    <subcellularLocation>
        <location evidence="1">Membrane</location>
        <topology evidence="1">Multi-pass membrane protein</topology>
    </subcellularLocation>
    <subcellularLocation>
        <location evidence="10">Mitochondrion inner membrane</location>
        <topology evidence="10">Multi-pass membrane protein</topology>
    </subcellularLocation>
</comment>
<dbReference type="InterPro" id="IPR018108">
    <property type="entry name" value="MCP_transmembrane"/>
</dbReference>
<dbReference type="PROSITE" id="PS50920">
    <property type="entry name" value="SOLCAR"/>
    <property type="match status" value="3"/>
</dbReference>
<evidence type="ECO:0000256" key="4">
    <source>
        <dbReference type="ARBA" id="ARBA00022737"/>
    </source>
</evidence>
<dbReference type="FunFam" id="1.50.40.10:FF:000036">
    <property type="entry name" value="Mitochondrial glycine transporter B"/>
    <property type="match status" value="1"/>
</dbReference>
<dbReference type="PANTHER" id="PTHR46181:SF3">
    <property type="entry name" value="MITOCHONDRIAL GLYCINE TRANSPORTER"/>
    <property type="match status" value="1"/>
</dbReference>
<comment type="catalytic activity">
    <reaction evidence="9 10">
        <text>glycine(in) = glycine(out)</text>
        <dbReference type="Rhea" id="RHEA:70715"/>
        <dbReference type="ChEBI" id="CHEBI:57305"/>
    </reaction>
</comment>
<dbReference type="Pfam" id="PF00153">
    <property type="entry name" value="Mito_carr"/>
    <property type="match status" value="3"/>
</dbReference>
<dbReference type="Proteomes" id="UP000694392">
    <property type="component" value="Unplaced"/>
</dbReference>
<comment type="function">
    <text evidence="10">Mitochondrial glycine transporter that imports glycine into the mitochondrial matrix. Plays an important role in providing glycine for the first enzymatic step in heme biosynthesis, the condensation of glycine with succinyl-CoA to produce 5-aminolevulinate (ALA) in the miochondrial matrix. Required during erythropoiesis.</text>
</comment>
<evidence type="ECO:0000256" key="7">
    <source>
        <dbReference type="ARBA" id="ARBA00023128"/>
    </source>
</evidence>
<dbReference type="Gene3D" id="1.50.40.10">
    <property type="entry name" value="Mitochondrial carrier domain"/>
    <property type="match status" value="1"/>
</dbReference>
<dbReference type="GO" id="GO:0005743">
    <property type="term" value="C:mitochondrial inner membrane"/>
    <property type="evidence" value="ECO:0007669"/>
    <property type="project" value="UniProtKB-SubCell"/>
</dbReference>
<evidence type="ECO:0000256" key="6">
    <source>
        <dbReference type="ARBA" id="ARBA00022989"/>
    </source>
</evidence>
<dbReference type="GO" id="GO:0030218">
    <property type="term" value="P:erythrocyte differentiation"/>
    <property type="evidence" value="ECO:0007669"/>
    <property type="project" value="UniProtKB-UniRule"/>
</dbReference>
<evidence type="ECO:0000256" key="8">
    <source>
        <dbReference type="ARBA" id="ARBA00023136"/>
    </source>
</evidence>
<evidence type="ECO:0000256" key="11">
    <source>
        <dbReference type="PROSITE-ProRule" id="PRU00282"/>
    </source>
</evidence>
<reference evidence="12" key="2">
    <citation type="submission" date="2025-09" db="UniProtKB">
        <authorList>
            <consortium name="Ensembl"/>
        </authorList>
    </citation>
    <scope>IDENTIFICATION</scope>
</reference>
<keyword evidence="7 10" id="KW-0496">Mitochondrion</keyword>
<evidence type="ECO:0000256" key="9">
    <source>
        <dbReference type="ARBA" id="ARBA00034060"/>
    </source>
</evidence>
<reference evidence="12" key="1">
    <citation type="submission" date="2025-08" db="UniProtKB">
        <authorList>
            <consortium name="Ensembl"/>
        </authorList>
    </citation>
    <scope>IDENTIFICATION</scope>
</reference>
<feature type="repeat" description="Solcar" evidence="11">
    <location>
        <begin position="121"/>
        <end position="205"/>
    </location>
</feature>
<keyword evidence="8 10" id="KW-0472">Membrane</keyword>
<evidence type="ECO:0000256" key="2">
    <source>
        <dbReference type="ARBA" id="ARBA00022448"/>
    </source>
</evidence>
<evidence type="ECO:0000256" key="3">
    <source>
        <dbReference type="ARBA" id="ARBA00022692"/>
    </source>
</evidence>
<dbReference type="GO" id="GO:1904983">
    <property type="term" value="P:glycine import into mitochondrion"/>
    <property type="evidence" value="ECO:0007669"/>
    <property type="project" value="UniProtKB-UniRule"/>
</dbReference>
<dbReference type="GeneTree" id="ENSGT00550000075117"/>
<organism evidence="12 13">
    <name type="scientific">Sphenodon punctatus</name>
    <name type="common">Tuatara</name>
    <name type="synonym">Hatteria punctata</name>
    <dbReference type="NCBI Taxonomy" id="8508"/>
    <lineage>
        <taxon>Eukaryota</taxon>
        <taxon>Metazoa</taxon>
        <taxon>Chordata</taxon>
        <taxon>Craniata</taxon>
        <taxon>Vertebrata</taxon>
        <taxon>Euteleostomi</taxon>
        <taxon>Lepidosauria</taxon>
        <taxon>Sphenodontia</taxon>
        <taxon>Sphenodontidae</taxon>
        <taxon>Sphenodon</taxon>
    </lineage>
</organism>
<dbReference type="PANTHER" id="PTHR46181">
    <property type="entry name" value="MITOCHONDRIAL GLYCINE TRANSPORTER"/>
    <property type="match status" value="1"/>
</dbReference>
<feature type="repeat" description="Solcar" evidence="11">
    <location>
        <begin position="25"/>
        <end position="114"/>
    </location>
</feature>
<keyword evidence="13" id="KW-1185">Reference proteome</keyword>